<reference evidence="2 3" key="1">
    <citation type="journal article" date="2018" name="Biotechnol. Biofuels">
        <title>Integrative visual omics of the white-rot fungus Polyporus brumalis exposes the biotechnological potential of its oxidative enzymes for delignifying raw plant biomass.</title>
        <authorList>
            <person name="Miyauchi S."/>
            <person name="Rancon A."/>
            <person name="Drula E."/>
            <person name="Hage H."/>
            <person name="Chaduli D."/>
            <person name="Favel A."/>
            <person name="Grisel S."/>
            <person name="Henrissat B."/>
            <person name="Herpoel-Gimbert I."/>
            <person name="Ruiz-Duenas F.J."/>
            <person name="Chevret D."/>
            <person name="Hainaut M."/>
            <person name="Lin J."/>
            <person name="Wang M."/>
            <person name="Pangilinan J."/>
            <person name="Lipzen A."/>
            <person name="Lesage-Meessen L."/>
            <person name="Navarro D."/>
            <person name="Riley R."/>
            <person name="Grigoriev I.V."/>
            <person name="Zhou S."/>
            <person name="Raouche S."/>
            <person name="Rosso M.N."/>
        </authorList>
    </citation>
    <scope>NUCLEOTIDE SEQUENCE [LARGE SCALE GENOMIC DNA]</scope>
    <source>
        <strain evidence="2 3">BRFM 1820</strain>
    </source>
</reference>
<dbReference type="Proteomes" id="UP000256964">
    <property type="component" value="Unassembled WGS sequence"/>
</dbReference>
<accession>A0A371CTI2</accession>
<feature type="region of interest" description="Disordered" evidence="1">
    <location>
        <begin position="77"/>
        <end position="96"/>
    </location>
</feature>
<evidence type="ECO:0000256" key="1">
    <source>
        <dbReference type="SAM" id="MobiDB-lite"/>
    </source>
</evidence>
<feature type="compositionally biased region" description="Pro residues" evidence="1">
    <location>
        <begin position="83"/>
        <end position="95"/>
    </location>
</feature>
<evidence type="ECO:0000313" key="3">
    <source>
        <dbReference type="Proteomes" id="UP000256964"/>
    </source>
</evidence>
<dbReference type="EMBL" id="KZ857462">
    <property type="protein sequence ID" value="RDX43581.1"/>
    <property type="molecule type" value="Genomic_DNA"/>
</dbReference>
<keyword evidence="3" id="KW-1185">Reference proteome</keyword>
<gene>
    <name evidence="2" type="ORF">OH76DRAFT_1189839</name>
</gene>
<name>A0A371CTI2_9APHY</name>
<dbReference type="AlphaFoldDB" id="A0A371CTI2"/>
<proteinExistence type="predicted"/>
<protein>
    <submittedName>
        <fullName evidence="2">Uncharacterized protein</fullName>
    </submittedName>
</protein>
<sequence>MVFPRPCTRLRNAFASILPFYTLAAFAISIHSARVPASAFSSWSTRSLASLLSKAYRTLPGTSHGVARTSPARTDLAHEPFPQLRPPHFSPPSKIPPRSLLQTDTPTPTAQSLRGQRFGALCPRHFPKTCRPRSLRMLTESSFVGPLRSSLFFLSQL</sequence>
<organism evidence="2 3">
    <name type="scientific">Lentinus brumalis</name>
    <dbReference type="NCBI Taxonomy" id="2498619"/>
    <lineage>
        <taxon>Eukaryota</taxon>
        <taxon>Fungi</taxon>
        <taxon>Dikarya</taxon>
        <taxon>Basidiomycota</taxon>
        <taxon>Agaricomycotina</taxon>
        <taxon>Agaricomycetes</taxon>
        <taxon>Polyporales</taxon>
        <taxon>Polyporaceae</taxon>
        <taxon>Lentinus</taxon>
    </lineage>
</organism>
<evidence type="ECO:0000313" key="2">
    <source>
        <dbReference type="EMBL" id="RDX43581.1"/>
    </source>
</evidence>